<protein>
    <submittedName>
        <fullName evidence="2">Transposase (ISH3)</fullName>
    </submittedName>
</protein>
<dbReference type="Proteomes" id="UP000011528">
    <property type="component" value="Unassembled WGS sequence"/>
</dbReference>
<comment type="caution">
    <text evidence="2">The sequence shown here is derived from an EMBL/GenBank/DDBJ whole genome shotgun (WGS) entry which is preliminary data.</text>
</comment>
<gene>
    <name evidence="2" type="ORF">C462_00542</name>
</gene>
<proteinExistence type="predicted"/>
<evidence type="ECO:0000313" key="2">
    <source>
        <dbReference type="EMBL" id="EMA72730.1"/>
    </source>
</evidence>
<accession>M0PV46</accession>
<dbReference type="EMBL" id="AOJJ01000009">
    <property type="protein sequence ID" value="EMA72730.1"/>
    <property type="molecule type" value="Genomic_DNA"/>
</dbReference>
<dbReference type="NCBIfam" id="NF033541">
    <property type="entry name" value="transpos_ISH3"/>
    <property type="match status" value="1"/>
</dbReference>
<organism evidence="2 3">
    <name type="scientific">Halorubrum distributum JCM 13916</name>
    <dbReference type="NCBI Taxonomy" id="1230455"/>
    <lineage>
        <taxon>Archaea</taxon>
        <taxon>Methanobacteriati</taxon>
        <taxon>Methanobacteriota</taxon>
        <taxon>Stenosarchaea group</taxon>
        <taxon>Halobacteria</taxon>
        <taxon>Halobacteriales</taxon>
        <taxon>Haloferacaceae</taxon>
        <taxon>Halorubrum</taxon>
        <taxon>Halorubrum distributum group</taxon>
    </lineage>
</organism>
<dbReference type="PANTHER" id="PTHR33252:SF2">
    <property type="entry name" value="TRANSPOSASE IS4-LIKE DOMAIN-CONTAINING PROTEIN"/>
    <property type="match status" value="1"/>
</dbReference>
<reference evidence="2 3" key="1">
    <citation type="journal article" date="2014" name="PLoS Genet.">
        <title>Phylogenetically driven sequencing of extremely halophilic archaea reveals strategies for static and dynamic osmo-response.</title>
        <authorList>
            <person name="Becker E.A."/>
            <person name="Seitzer P.M."/>
            <person name="Tritt A."/>
            <person name="Larsen D."/>
            <person name="Krusor M."/>
            <person name="Yao A.I."/>
            <person name="Wu D."/>
            <person name="Madern D."/>
            <person name="Eisen J.A."/>
            <person name="Darling A.E."/>
            <person name="Facciotti M.T."/>
        </authorList>
    </citation>
    <scope>NUCLEOTIDE SEQUENCE [LARGE SCALE GENOMIC DNA]</scope>
    <source>
        <strain evidence="2 3">JCM 13916</strain>
    </source>
</reference>
<dbReference type="PANTHER" id="PTHR33252">
    <property type="entry name" value="THIRD ORF IN TRANSPOSON ISC1160"/>
    <property type="match status" value="1"/>
</dbReference>
<feature type="region of interest" description="Disordered" evidence="1">
    <location>
        <begin position="426"/>
        <end position="450"/>
    </location>
</feature>
<evidence type="ECO:0000313" key="3">
    <source>
        <dbReference type="Proteomes" id="UP000011528"/>
    </source>
</evidence>
<evidence type="ECO:0000256" key="1">
    <source>
        <dbReference type="SAM" id="MobiDB-lite"/>
    </source>
</evidence>
<name>M0PV46_9EURY</name>
<dbReference type="AlphaFoldDB" id="M0PV46"/>
<sequence>MSNTKQADGEIHEDQLLNFLVNALDEEVALTLAENAELDAEDIYEVLVGACADGTSVSTLCERSEDAPHENSVLYHLRTKFDLETLEQVGNALLQKDVLDVLPQQVEVVSDLHLRPYYGDEDGTDGLYHSQAKRGTTAFHAYATLYARVKNKRYTLAVRRLEDGDTASSVLAEFLGILDGLDLGVKAVFLDREFYDSKCLTLLHAHNHAYVMPIVRWGQTIKQELSEGWSRVIQHDMTAKLDGHSWTVEFPVYIDCTYQNGRYDEHGVARHGYAADAPFIDSPRDARYHYAKRFGIEASYRLSEQSIATTSTQNPVVRLLYVVVSLLLQNVWRYLHWEYVATPRRGGRRLWQWSFKEFINMIQRAAWTARRDASGRPRKPITRRPVYPLIPDRGSLRQEWRRCRVGGGCRRQRQLSVSWSKILSSRPPAQPLRHGTQASETASQGCFVRY</sequence>